<dbReference type="NCBIfam" id="NF011041">
    <property type="entry name" value="PRK14471.1"/>
    <property type="match status" value="1"/>
</dbReference>
<dbReference type="InterPro" id="IPR028987">
    <property type="entry name" value="ATP_synth_B-like_membr_sf"/>
</dbReference>
<feature type="coiled-coil region" evidence="17">
    <location>
        <begin position="41"/>
        <end position="89"/>
    </location>
</feature>
<evidence type="ECO:0000256" key="2">
    <source>
        <dbReference type="ARBA" id="ARBA00022448"/>
    </source>
</evidence>
<dbReference type="OrthoDB" id="9795289at2"/>
<dbReference type="Proteomes" id="UP000468650">
    <property type="component" value="Unassembled WGS sequence"/>
</dbReference>
<dbReference type="GO" id="GO:0005886">
    <property type="term" value="C:plasma membrane"/>
    <property type="evidence" value="ECO:0007669"/>
    <property type="project" value="UniProtKB-SubCell"/>
</dbReference>
<keyword evidence="10 15" id="KW-0066">ATP synthesis</keyword>
<name>A0A6N6RKG6_9FLAO</name>
<evidence type="ECO:0000256" key="5">
    <source>
        <dbReference type="ARBA" id="ARBA00022692"/>
    </source>
</evidence>
<dbReference type="NCBIfam" id="TIGR01144">
    <property type="entry name" value="ATP_synt_b"/>
    <property type="match status" value="1"/>
</dbReference>
<dbReference type="InterPro" id="IPR050059">
    <property type="entry name" value="ATP_synthase_B_chain"/>
</dbReference>
<comment type="similarity">
    <text evidence="1 15 16">Belongs to the ATPase B chain family.</text>
</comment>
<evidence type="ECO:0000256" key="13">
    <source>
        <dbReference type="ARBA" id="ARBA00026054"/>
    </source>
</evidence>
<keyword evidence="6 15" id="KW-0375">Hydrogen ion transport</keyword>
<comment type="function">
    <text evidence="12">Component of the F(0) channel, it forms part of the peripheral stalk, linking F(1) to F(0). The b'-subunit is a diverged and duplicated form of b found in plants and photosynthetic bacteria.</text>
</comment>
<evidence type="ECO:0000256" key="11">
    <source>
        <dbReference type="ARBA" id="ARBA00025198"/>
    </source>
</evidence>
<evidence type="ECO:0000313" key="18">
    <source>
        <dbReference type="EMBL" id="KAB2810115.1"/>
    </source>
</evidence>
<keyword evidence="19" id="KW-1185">Reference proteome</keyword>
<dbReference type="RefSeq" id="WP_151667259.1">
    <property type="nucleotide sequence ID" value="NZ_WBVO01000005.1"/>
</dbReference>
<dbReference type="GO" id="GO:0046933">
    <property type="term" value="F:proton-transporting ATP synthase activity, rotational mechanism"/>
    <property type="evidence" value="ECO:0007669"/>
    <property type="project" value="UniProtKB-UniRule"/>
</dbReference>
<organism evidence="18 19">
    <name type="scientific">Phaeocystidibacter luteus</name>
    <dbReference type="NCBI Taxonomy" id="911197"/>
    <lineage>
        <taxon>Bacteria</taxon>
        <taxon>Pseudomonadati</taxon>
        <taxon>Bacteroidota</taxon>
        <taxon>Flavobacteriia</taxon>
        <taxon>Flavobacteriales</taxon>
        <taxon>Phaeocystidibacteraceae</taxon>
        <taxon>Phaeocystidibacter</taxon>
    </lineage>
</organism>
<evidence type="ECO:0000256" key="16">
    <source>
        <dbReference type="RuleBase" id="RU003848"/>
    </source>
</evidence>
<comment type="subcellular location">
    <subcellularLocation>
        <location evidence="15">Cell membrane</location>
        <topology evidence="15">Single-pass membrane protein</topology>
    </subcellularLocation>
    <subcellularLocation>
        <location evidence="14">Endomembrane system</location>
        <topology evidence="14">Single-pass membrane protein</topology>
    </subcellularLocation>
</comment>
<evidence type="ECO:0000256" key="9">
    <source>
        <dbReference type="ARBA" id="ARBA00023136"/>
    </source>
</evidence>
<accession>A0A6N6RKG6</accession>
<evidence type="ECO:0000256" key="15">
    <source>
        <dbReference type="HAMAP-Rule" id="MF_01398"/>
    </source>
</evidence>
<proteinExistence type="inferred from homology"/>
<dbReference type="InterPro" id="IPR005864">
    <property type="entry name" value="ATP_synth_F0_bsu_bac"/>
</dbReference>
<evidence type="ECO:0000256" key="3">
    <source>
        <dbReference type="ARBA" id="ARBA00022475"/>
    </source>
</evidence>
<reference evidence="18 19" key="1">
    <citation type="submission" date="2019-09" db="EMBL/GenBank/DDBJ databases">
        <title>Genomes of family Cryomorphaceae.</title>
        <authorList>
            <person name="Bowman J.P."/>
        </authorList>
    </citation>
    <scope>NUCLEOTIDE SEQUENCE [LARGE SCALE GENOMIC DNA]</scope>
    <source>
        <strain evidence="18 19">LMG 25704</strain>
    </source>
</reference>
<feature type="transmembrane region" description="Helical" evidence="15">
    <location>
        <begin position="6"/>
        <end position="30"/>
    </location>
</feature>
<dbReference type="PANTHER" id="PTHR33445:SF1">
    <property type="entry name" value="ATP SYNTHASE SUBUNIT B"/>
    <property type="match status" value="1"/>
</dbReference>
<evidence type="ECO:0000256" key="7">
    <source>
        <dbReference type="ARBA" id="ARBA00022989"/>
    </source>
</evidence>
<evidence type="ECO:0000256" key="12">
    <source>
        <dbReference type="ARBA" id="ARBA00025614"/>
    </source>
</evidence>
<comment type="subunit">
    <text evidence="13">F-type ATPases have 2 components, F(1) - the catalytic core - and F(0) - the membrane proton channel. F(1) has five subunits: alpha(3), beta(3), gamma(1), delta(1), epsilon(1). F(0) has four main subunits: a(1), b(2) and c(10-14). The alpha and beta chains form an alternating ring which encloses part of the gamma chain. F(1) is attached to F(0) by a central stalk formed by the gamma and epsilon chains, while a peripheral stalk is formed by the delta and b chains.</text>
</comment>
<dbReference type="EMBL" id="WBVO01000005">
    <property type="protein sequence ID" value="KAB2810115.1"/>
    <property type="molecule type" value="Genomic_DNA"/>
</dbReference>
<keyword evidence="2 15" id="KW-0813">Transport</keyword>
<evidence type="ECO:0000256" key="14">
    <source>
        <dbReference type="ARBA" id="ARBA00037847"/>
    </source>
</evidence>
<evidence type="ECO:0000256" key="6">
    <source>
        <dbReference type="ARBA" id="ARBA00022781"/>
    </source>
</evidence>
<evidence type="ECO:0000256" key="10">
    <source>
        <dbReference type="ARBA" id="ARBA00023310"/>
    </source>
</evidence>
<dbReference type="GO" id="GO:0045259">
    <property type="term" value="C:proton-transporting ATP synthase complex"/>
    <property type="evidence" value="ECO:0007669"/>
    <property type="project" value="UniProtKB-KW"/>
</dbReference>
<keyword evidence="5 15" id="KW-0812">Transmembrane</keyword>
<dbReference type="HAMAP" id="MF_01398">
    <property type="entry name" value="ATP_synth_b_bprime"/>
    <property type="match status" value="1"/>
</dbReference>
<keyword evidence="9 15" id="KW-0472">Membrane</keyword>
<gene>
    <name evidence="15" type="primary">atpF</name>
    <name evidence="18" type="ORF">F8C67_07720</name>
</gene>
<evidence type="ECO:0000256" key="8">
    <source>
        <dbReference type="ARBA" id="ARBA00023065"/>
    </source>
</evidence>
<evidence type="ECO:0000256" key="17">
    <source>
        <dbReference type="SAM" id="Coils"/>
    </source>
</evidence>
<keyword evidence="4 15" id="KW-0138">CF(0)</keyword>
<sequence length="164" mass="18369">MDLVTPGLGLIFWTSLVFFLLIFLLAKFAWKPILGAVKTRESAIEDALKSAERARDEMKNLQADNENLLKRAREERDNILKEARTMKEKTIAEAKEAASSEADKIIAAAKEQIAHEKMAAITELKNQVASLSIEMAEKVLRAELKDASAQTEMVERLVDDVKLN</sequence>
<keyword evidence="3 15" id="KW-1003">Cell membrane</keyword>
<comment type="subunit">
    <text evidence="15">F-type ATPases have 2 components, F(1) - the catalytic core - and F(0) - the membrane proton channel. F(1) has five subunits: alpha(3), beta(3), gamma(1), delta(1), epsilon(1). F(0) has three main subunits: a(1), b(2) and c(10-14). The alpha and beta chains form an alternating ring which encloses part of the gamma chain. F(1) is attached to F(0) by a central stalk formed by the gamma and epsilon chains, while a peripheral stalk is formed by the delta and b chains.</text>
</comment>
<keyword evidence="17" id="KW-0175">Coiled coil</keyword>
<evidence type="ECO:0000313" key="19">
    <source>
        <dbReference type="Proteomes" id="UP000468650"/>
    </source>
</evidence>
<evidence type="ECO:0000256" key="1">
    <source>
        <dbReference type="ARBA" id="ARBA00005513"/>
    </source>
</evidence>
<protein>
    <recommendedName>
        <fullName evidence="15">ATP synthase subunit b</fullName>
    </recommendedName>
    <alternativeName>
        <fullName evidence="15">ATP synthase F(0) sector subunit b</fullName>
    </alternativeName>
    <alternativeName>
        <fullName evidence="15">ATPase subunit I</fullName>
    </alternativeName>
    <alternativeName>
        <fullName evidence="15">F-type ATPase subunit b</fullName>
        <shortName evidence="15">F-ATPase subunit b</shortName>
    </alternativeName>
</protein>
<dbReference type="AlphaFoldDB" id="A0A6N6RKG6"/>
<dbReference type="GO" id="GO:0046961">
    <property type="term" value="F:proton-transporting ATPase activity, rotational mechanism"/>
    <property type="evidence" value="ECO:0007669"/>
    <property type="project" value="TreeGrafter"/>
</dbReference>
<dbReference type="InterPro" id="IPR002146">
    <property type="entry name" value="ATP_synth_b/b'su_bac/chlpt"/>
</dbReference>
<keyword evidence="8 15" id="KW-0406">Ion transport</keyword>
<dbReference type="Pfam" id="PF00430">
    <property type="entry name" value="ATP-synt_B"/>
    <property type="match status" value="1"/>
</dbReference>
<evidence type="ECO:0000256" key="4">
    <source>
        <dbReference type="ARBA" id="ARBA00022547"/>
    </source>
</evidence>
<comment type="function">
    <text evidence="11 15">F(1)F(0) ATP synthase produces ATP from ADP in the presence of a proton or sodium gradient. F-type ATPases consist of two structural domains, F(1) containing the extramembraneous catalytic core and F(0) containing the membrane proton channel, linked together by a central stalk and a peripheral stalk. During catalysis, ATP synthesis in the catalytic domain of F(1) is coupled via a rotary mechanism of the central stalk subunits to proton translocation.</text>
</comment>
<dbReference type="CDD" id="cd06503">
    <property type="entry name" value="ATP-synt_Fo_b"/>
    <property type="match status" value="1"/>
</dbReference>
<dbReference type="Gene3D" id="1.20.5.620">
    <property type="entry name" value="F1F0 ATP synthase subunit B, membrane domain"/>
    <property type="match status" value="1"/>
</dbReference>
<keyword evidence="7 15" id="KW-1133">Transmembrane helix</keyword>
<comment type="caution">
    <text evidence="18">The sequence shown here is derived from an EMBL/GenBank/DDBJ whole genome shotgun (WGS) entry which is preliminary data.</text>
</comment>
<dbReference type="SUPFAM" id="SSF81573">
    <property type="entry name" value="F1F0 ATP synthase subunit B, membrane domain"/>
    <property type="match status" value="1"/>
</dbReference>
<dbReference type="PANTHER" id="PTHR33445">
    <property type="entry name" value="ATP SYNTHASE SUBUNIT B', CHLOROPLASTIC"/>
    <property type="match status" value="1"/>
</dbReference>
<dbReference type="GO" id="GO:0012505">
    <property type="term" value="C:endomembrane system"/>
    <property type="evidence" value="ECO:0007669"/>
    <property type="project" value="UniProtKB-SubCell"/>
</dbReference>